<dbReference type="InterPro" id="IPR041049">
    <property type="entry name" value="DUF5615"/>
</dbReference>
<accession>A0A133VT19</accession>
<evidence type="ECO:0000313" key="2">
    <source>
        <dbReference type="EMBL" id="KXB09592.1"/>
    </source>
</evidence>
<organism evidence="2 3">
    <name type="scientific">candidate division MSBL1 archaeon SCGC-AAA833K04</name>
    <dbReference type="NCBI Taxonomy" id="1698258"/>
    <lineage>
        <taxon>Archaea</taxon>
        <taxon>Methanobacteriati</taxon>
        <taxon>Methanobacteriota</taxon>
        <taxon>candidate division MSBL1</taxon>
    </lineage>
</organism>
<evidence type="ECO:0000259" key="1">
    <source>
        <dbReference type="Pfam" id="PF18480"/>
    </source>
</evidence>
<dbReference type="Pfam" id="PF18480">
    <property type="entry name" value="DUF5615"/>
    <property type="match status" value="1"/>
</dbReference>
<sequence length="94" mass="10752">MKILLDEMYTGLKEYFQVLGWEVVTVTDVGLEGAEDKEVVQYAKENNLLLVTQDQKPGELAELMEVPHVLISKRAIAELIDSEIRKKYGEKLEE</sequence>
<dbReference type="Proteomes" id="UP000070038">
    <property type="component" value="Unassembled WGS sequence"/>
</dbReference>
<evidence type="ECO:0000313" key="3">
    <source>
        <dbReference type="Proteomes" id="UP000070038"/>
    </source>
</evidence>
<protein>
    <recommendedName>
        <fullName evidence="1">DUF5615 domain-containing protein</fullName>
    </recommendedName>
</protein>
<gene>
    <name evidence="2" type="ORF">AKJ46_00145</name>
</gene>
<dbReference type="AlphaFoldDB" id="A0A133VT19"/>
<keyword evidence="3" id="KW-1185">Reference proteome</keyword>
<proteinExistence type="predicted"/>
<reference evidence="2 3" key="1">
    <citation type="journal article" date="2016" name="Sci. Rep.">
        <title>Metabolic traits of an uncultured archaeal lineage -MSBL1- from brine pools of the Red Sea.</title>
        <authorList>
            <person name="Mwirichia R."/>
            <person name="Alam I."/>
            <person name="Rashid M."/>
            <person name="Vinu M."/>
            <person name="Ba-Alawi W."/>
            <person name="Anthony Kamau A."/>
            <person name="Kamanda Ngugi D."/>
            <person name="Goker M."/>
            <person name="Klenk H.P."/>
            <person name="Bajic V."/>
            <person name="Stingl U."/>
        </authorList>
    </citation>
    <scope>NUCLEOTIDE SEQUENCE [LARGE SCALE GENOMIC DNA]</scope>
    <source>
        <strain evidence="2">SCGC-AAA833K04</strain>
    </source>
</reference>
<comment type="caution">
    <text evidence="2">The sequence shown here is derived from an EMBL/GenBank/DDBJ whole genome shotgun (WGS) entry which is preliminary data.</text>
</comment>
<name>A0A133VT19_9EURY</name>
<feature type="domain" description="DUF5615" evidence="1">
    <location>
        <begin position="1"/>
        <end position="74"/>
    </location>
</feature>
<dbReference type="EMBL" id="LHYN01000001">
    <property type="protein sequence ID" value="KXB09592.1"/>
    <property type="molecule type" value="Genomic_DNA"/>
</dbReference>